<evidence type="ECO:0000313" key="2">
    <source>
        <dbReference type="EMBL" id="AIP98221.1"/>
    </source>
</evidence>
<evidence type="ECO:0000259" key="1">
    <source>
        <dbReference type="Pfam" id="PF12120"/>
    </source>
</evidence>
<dbReference type="AlphaFoldDB" id="A0A089GJH3"/>
<name>A0A089GJH3_ENTCL</name>
<dbReference type="InterPro" id="IPR038611">
    <property type="entry name" value="Arr_sf"/>
</dbReference>
<reference evidence="2" key="1">
    <citation type="journal article" date="2016" name="BMC Microbiol.">
        <title>New structures simultaneously harboring class 1 integron and ISCR1-linked resistance genes in multidrug-resistant Gram-negative bacteria.</title>
        <authorList>
            <person name="Cheng C."/>
            <person name="Sun J."/>
            <person name="Zheng F."/>
            <person name="Lu W."/>
            <person name="Yang Q."/>
            <person name="Rui Y."/>
        </authorList>
    </citation>
    <scope>NUCLEOTIDE SEQUENCE</scope>
    <source>
        <strain evidence="2">NF20952</strain>
    </source>
</reference>
<dbReference type="GO" id="GO:0016740">
    <property type="term" value="F:transferase activity"/>
    <property type="evidence" value="ECO:0007669"/>
    <property type="project" value="UniProtKB-KW"/>
</dbReference>
<dbReference type="EMBL" id="KM111271">
    <property type="protein sequence ID" value="AIP98221.1"/>
    <property type="molecule type" value="Genomic_DNA"/>
</dbReference>
<protein>
    <submittedName>
        <fullName evidence="2">Rifampin ADP-ribosylating transferase</fullName>
    </submittedName>
</protein>
<keyword evidence="2" id="KW-0808">Transferase</keyword>
<dbReference type="InterPro" id="IPR021975">
    <property type="entry name" value="Rifampin_Arr"/>
</dbReference>
<gene>
    <name evidence="2" type="primary">arr-3</name>
</gene>
<accession>A0A089GJH3</accession>
<dbReference type="Pfam" id="PF12120">
    <property type="entry name" value="Arr-ms"/>
    <property type="match status" value="1"/>
</dbReference>
<dbReference type="Gene3D" id="3.20.170.40">
    <property type="entry name" value="Rifampin ADP-ribosyltransferase domain"/>
    <property type="match status" value="1"/>
</dbReference>
<feature type="domain" description="Rifampin ADP-ribosyltransferase" evidence="1">
    <location>
        <begin position="1"/>
        <end position="22"/>
    </location>
</feature>
<proteinExistence type="predicted"/>
<organism evidence="2">
    <name type="scientific">Enterobacter cloacae</name>
    <dbReference type="NCBI Taxonomy" id="550"/>
    <lineage>
        <taxon>Bacteria</taxon>
        <taxon>Pseudomonadati</taxon>
        <taxon>Pseudomonadota</taxon>
        <taxon>Gammaproteobacteria</taxon>
        <taxon>Enterobacterales</taxon>
        <taxon>Enterobacteriaceae</taxon>
        <taxon>Enterobacter</taxon>
        <taxon>Enterobacter cloacae complex</taxon>
    </lineage>
</organism>
<feature type="non-terminal residue" evidence="2">
    <location>
        <position position="1"/>
    </location>
</feature>
<sequence>GNPTQSYRTCEPLRIVGVVEDWEGHPVELIRGMLDSLEDLKRRGLHVIED</sequence>